<evidence type="ECO:0000256" key="11">
    <source>
        <dbReference type="ARBA" id="ARBA00023242"/>
    </source>
</evidence>
<keyword evidence="16" id="KW-1133">Transmembrane helix</keyword>
<dbReference type="InterPro" id="IPR001628">
    <property type="entry name" value="Znf_hrmn_rcpt"/>
</dbReference>
<dbReference type="GO" id="GO:0043565">
    <property type="term" value="F:sequence-specific DNA binding"/>
    <property type="evidence" value="ECO:0007669"/>
    <property type="project" value="InterPro"/>
</dbReference>
<dbReference type="SUPFAM" id="SSF57716">
    <property type="entry name" value="Glucocorticoid receptor-like (DNA-binding domain)"/>
    <property type="match status" value="1"/>
</dbReference>
<keyword evidence="10" id="KW-0206">Cytoskeleton</keyword>
<accession>A0A444UFH1</accession>
<evidence type="ECO:0000256" key="9">
    <source>
        <dbReference type="ARBA" id="ARBA00023170"/>
    </source>
</evidence>
<keyword evidence="19" id="KW-1185">Reference proteome</keyword>
<comment type="subcellular location">
    <subcellularLocation>
        <location evidence="1">Cytoplasm</location>
        <location evidence="1">Cytoskeleton</location>
        <location evidence="1">Cilium axoneme</location>
    </subcellularLocation>
</comment>
<keyword evidence="7" id="KW-0238">DNA-binding</keyword>
<evidence type="ECO:0000256" key="14">
    <source>
        <dbReference type="ARBA" id="ARBA00029555"/>
    </source>
</evidence>
<evidence type="ECO:0000256" key="7">
    <source>
        <dbReference type="ARBA" id="ARBA00023125"/>
    </source>
</evidence>
<evidence type="ECO:0000256" key="15">
    <source>
        <dbReference type="SAM" id="Coils"/>
    </source>
</evidence>
<feature type="coiled-coil region" evidence="15">
    <location>
        <begin position="414"/>
        <end position="464"/>
    </location>
</feature>
<evidence type="ECO:0000256" key="12">
    <source>
        <dbReference type="ARBA" id="ARBA00023273"/>
    </source>
</evidence>
<dbReference type="PANTHER" id="PTHR22455:SF10">
    <property type="entry name" value="CILIA- AND FLAGELLA-ASSOCIATED PROTEIN 91"/>
    <property type="match status" value="1"/>
</dbReference>
<dbReference type="PROSITE" id="PS00031">
    <property type="entry name" value="NUCLEAR_REC_DBD_1"/>
    <property type="match status" value="1"/>
</dbReference>
<evidence type="ECO:0000256" key="3">
    <source>
        <dbReference type="ARBA" id="ARBA00022723"/>
    </source>
</evidence>
<keyword evidence="2" id="KW-0963">Cytoplasm</keyword>
<sequence length="934" mass="108002">MESDLEKATTEAAGCSDVYNSPTTYQRLVNYIFGPEKKEVNPSSTTSTASAPDTVEHDLELEEELNNVPGSVTDINMVLSKQSRWRRLFFPQLNKHSLYVYGSVTALQNECARQEAAGVYIIHPFSPIRNYYIMFMVFITFINLIAIPMELAFLEGEHTEEFRMVIFNLCSDTLFLLDIAINFRMGVITEDNHVYTVSSEKDHARASFRAHASLDRVKKVPEYKAMFSNLPHHPRYTLRLEATDPVPVFIDRRWRGRVEQRREALHQIAAYNPAIKIQDSICNHPDVSGKNFYKYFKRPLIPFSQHIPPEVVLAIPKADPFAPPDGGRPATPLVRTVAVQTDYRESEAQTDPCTLEYVIRPGSAPELLTLATLTWGQGLPSGVAEVEMIERARVKRAWEATLPPLNDLSQLDKRRRMMDEMERQEWAIREAEIERLQEARLEVLKKLLKQREDKQQEANTKRLDNLWSKHQHKKEEKIMRIRNNHIKAIRKLTGKMKNVEGKLERRDFIKEYADYGSQTYAPLSRIGFFPDRNSERCVVKSRFLSSFEGLLELESSLPDFVTQPRIKAPKPKTNTGFIKRAARRELELSEIHQALKDEKTKGEEKKPLRFLQKIEKPIPRPTTPTIRAPPEGEEEKELAVIYLQKLLRGRAIQNMMFEGKEKRLELIQELRTTHALQEDKQLLKKAEKQITLALQRQRDMHQHKLSVIESHQSNLEGGILADMFDFLSKELVRLQEERRIHAFAMLAERDRRIREAEESGRRQVEERRRREEDEIFRQVVQVHQESVESYLEDIILGTIEKTADEQARDEIHKVAEEVNHIAYEMEKTRTHLQSEEIVAELVYSFLIPEVQKITVRDRGSMSDQGSEGEAGCVQMLEEEELEGRQSCDGGVVEDDDFDDDGEPRLCRVCGDNATGYHFNAMTCEGCKGFFRRVS</sequence>
<keyword evidence="11" id="KW-0539">Nucleus</keyword>
<keyword evidence="5" id="KW-0862">Zinc</keyword>
<comment type="similarity">
    <text evidence="13">Belongs to the CFAP91 family.</text>
</comment>
<evidence type="ECO:0000256" key="5">
    <source>
        <dbReference type="ARBA" id="ARBA00022833"/>
    </source>
</evidence>
<dbReference type="GO" id="GO:0005930">
    <property type="term" value="C:axoneme"/>
    <property type="evidence" value="ECO:0007669"/>
    <property type="project" value="UniProtKB-SubCell"/>
</dbReference>
<evidence type="ECO:0000313" key="18">
    <source>
        <dbReference type="EMBL" id="RXM33912.1"/>
    </source>
</evidence>
<dbReference type="InterPro" id="IPR013088">
    <property type="entry name" value="Znf_NHR/GATA"/>
</dbReference>
<dbReference type="EMBL" id="SCEB01214671">
    <property type="protein sequence ID" value="RXM33912.1"/>
    <property type="molecule type" value="Genomic_DNA"/>
</dbReference>
<keyword evidence="8" id="KW-0804">Transcription</keyword>
<dbReference type="Gene3D" id="3.30.50.10">
    <property type="entry name" value="Erythroid Transcription Factor GATA-1, subunit A"/>
    <property type="match status" value="1"/>
</dbReference>
<evidence type="ECO:0000313" key="19">
    <source>
        <dbReference type="Proteomes" id="UP000289886"/>
    </source>
</evidence>
<dbReference type="PRINTS" id="PR00047">
    <property type="entry name" value="STROIDFINGER"/>
</dbReference>
<name>A0A444UFH1_ACIRT</name>
<dbReference type="Pfam" id="PF08412">
    <property type="entry name" value="Ion_trans_N"/>
    <property type="match status" value="1"/>
</dbReference>
<feature type="transmembrane region" description="Helical" evidence="16">
    <location>
        <begin position="131"/>
        <end position="153"/>
    </location>
</feature>
<evidence type="ECO:0000256" key="16">
    <source>
        <dbReference type="SAM" id="Phobius"/>
    </source>
</evidence>
<evidence type="ECO:0000256" key="2">
    <source>
        <dbReference type="ARBA" id="ARBA00022490"/>
    </source>
</evidence>
<keyword evidence="16" id="KW-0812">Transmembrane</keyword>
<keyword evidence="9" id="KW-0675">Receptor</keyword>
<dbReference type="Pfam" id="PF00105">
    <property type="entry name" value="zf-C4"/>
    <property type="match status" value="1"/>
</dbReference>
<proteinExistence type="inferred from homology"/>
<dbReference type="PROSITE" id="PS51030">
    <property type="entry name" value="NUCLEAR_REC_DBD_2"/>
    <property type="match status" value="1"/>
</dbReference>
<dbReference type="AlphaFoldDB" id="A0A444UFH1"/>
<dbReference type="InterPro" id="IPR013621">
    <property type="entry name" value="Ion_trans_N"/>
</dbReference>
<keyword evidence="12" id="KW-0966">Cell projection</keyword>
<dbReference type="Pfam" id="PF14738">
    <property type="entry name" value="CFAP91"/>
    <property type="match status" value="1"/>
</dbReference>
<gene>
    <name evidence="18" type="ORF">EOD39_5103</name>
</gene>
<evidence type="ECO:0000259" key="17">
    <source>
        <dbReference type="PROSITE" id="PS51030"/>
    </source>
</evidence>
<evidence type="ECO:0000256" key="10">
    <source>
        <dbReference type="ARBA" id="ARBA00023212"/>
    </source>
</evidence>
<dbReference type="InterPro" id="IPR026720">
    <property type="entry name" value="CFAP91"/>
</dbReference>
<evidence type="ECO:0000256" key="4">
    <source>
        <dbReference type="ARBA" id="ARBA00022771"/>
    </source>
</evidence>
<keyword evidence="16" id="KW-0472">Membrane</keyword>
<organism evidence="18 19">
    <name type="scientific">Acipenser ruthenus</name>
    <name type="common">Sterlet sturgeon</name>
    <dbReference type="NCBI Taxonomy" id="7906"/>
    <lineage>
        <taxon>Eukaryota</taxon>
        <taxon>Metazoa</taxon>
        <taxon>Chordata</taxon>
        <taxon>Craniata</taxon>
        <taxon>Vertebrata</taxon>
        <taxon>Euteleostomi</taxon>
        <taxon>Actinopterygii</taxon>
        <taxon>Chondrostei</taxon>
        <taxon>Acipenseriformes</taxon>
        <taxon>Acipenseridae</taxon>
        <taxon>Acipenser</taxon>
    </lineage>
</organism>
<evidence type="ECO:0000256" key="8">
    <source>
        <dbReference type="ARBA" id="ARBA00023163"/>
    </source>
</evidence>
<dbReference type="InterPro" id="IPR032840">
    <property type="entry name" value="CFAP91_dom"/>
</dbReference>
<keyword evidence="4" id="KW-0863">Zinc-finger</keyword>
<dbReference type="SMART" id="SM00399">
    <property type="entry name" value="ZnF_C4"/>
    <property type="match status" value="1"/>
</dbReference>
<keyword evidence="15" id="KW-0175">Coiled coil</keyword>
<keyword evidence="3" id="KW-0479">Metal-binding</keyword>
<dbReference type="PANTHER" id="PTHR22455">
    <property type="entry name" value="CILIA- AND FLAGELLA-ASSOCIATED PROTEIN 91"/>
    <property type="match status" value="1"/>
</dbReference>
<feature type="domain" description="Nuclear receptor" evidence="17">
    <location>
        <begin position="903"/>
        <end position="934"/>
    </location>
</feature>
<evidence type="ECO:0000256" key="13">
    <source>
        <dbReference type="ARBA" id="ARBA00029468"/>
    </source>
</evidence>
<dbReference type="Proteomes" id="UP000289886">
    <property type="component" value="Unassembled WGS sequence"/>
</dbReference>
<keyword evidence="6" id="KW-0805">Transcription regulation</keyword>
<evidence type="ECO:0000256" key="1">
    <source>
        <dbReference type="ARBA" id="ARBA00004430"/>
    </source>
</evidence>
<protein>
    <recommendedName>
        <fullName evidence="14">Cilia- and flagella-associated protein 91</fullName>
    </recommendedName>
</protein>
<reference evidence="18 19" key="1">
    <citation type="submission" date="2019-01" db="EMBL/GenBank/DDBJ databases">
        <title>Draft Genome and Complete Hox-Cluster Characterization of the Sterlet Sturgeon (Acipenser ruthenus).</title>
        <authorList>
            <person name="Wei Q."/>
        </authorList>
    </citation>
    <scope>NUCLEOTIDE SEQUENCE [LARGE SCALE GENOMIC DNA]</scope>
    <source>
        <strain evidence="18">WHYD16114868_AA</strain>
        <tissue evidence="18">Blood</tissue>
    </source>
</reference>
<comment type="caution">
    <text evidence="18">The sequence shown here is derived from an EMBL/GenBank/DDBJ whole genome shotgun (WGS) entry which is preliminary data.</text>
</comment>
<dbReference type="SUPFAM" id="SSF81324">
    <property type="entry name" value="Voltage-gated potassium channels"/>
    <property type="match status" value="1"/>
</dbReference>
<dbReference type="GO" id="GO:0008270">
    <property type="term" value="F:zinc ion binding"/>
    <property type="evidence" value="ECO:0007669"/>
    <property type="project" value="UniProtKB-KW"/>
</dbReference>
<evidence type="ECO:0000256" key="6">
    <source>
        <dbReference type="ARBA" id="ARBA00023015"/>
    </source>
</evidence>
<dbReference type="GO" id="GO:0003700">
    <property type="term" value="F:DNA-binding transcription factor activity"/>
    <property type="evidence" value="ECO:0007669"/>
    <property type="project" value="InterPro"/>
</dbReference>